<gene>
    <name evidence="5" type="ORF">OHU17_36050</name>
</gene>
<comment type="similarity">
    <text evidence="1 4">Belongs to the short-chain dehydrogenases/reductases (SDR) family.</text>
</comment>
<dbReference type="PANTHER" id="PTHR43963:SF6">
    <property type="entry name" value="CHAIN DEHYDROGENASE FAMILY PROTEIN, PUTATIVE (AFU_ORTHOLOGUE AFUA_3G15350)-RELATED"/>
    <property type="match status" value="1"/>
</dbReference>
<accession>A0ABZ1RXS9</accession>
<dbReference type="EMBL" id="CP108058">
    <property type="protein sequence ID" value="WUO51285.1"/>
    <property type="molecule type" value="Genomic_DNA"/>
</dbReference>
<evidence type="ECO:0000256" key="4">
    <source>
        <dbReference type="RuleBase" id="RU000363"/>
    </source>
</evidence>
<keyword evidence="2" id="KW-0521">NADP</keyword>
<geneLocation type="plasmid" evidence="5 6">
    <name>unnamed1</name>
</geneLocation>
<dbReference type="Gene3D" id="3.40.50.720">
    <property type="entry name" value="NAD(P)-binding Rossmann-like Domain"/>
    <property type="match status" value="1"/>
</dbReference>
<dbReference type="InterPro" id="IPR036291">
    <property type="entry name" value="NAD(P)-bd_dom_sf"/>
</dbReference>
<keyword evidence="3" id="KW-0560">Oxidoreductase</keyword>
<dbReference type="RefSeq" id="WP_100582225.1">
    <property type="nucleotide sequence ID" value="NZ_CP108058.1"/>
</dbReference>
<name>A0ABZ1RXS9_9ACTN</name>
<dbReference type="PRINTS" id="PR00080">
    <property type="entry name" value="SDRFAMILY"/>
</dbReference>
<sequence length="204" mass="20623">MSSDTARVAVVAGADGATGREIARQLAGHGLVVYLGAPDTERGRAAASELRARGADVRFLHLDVTDEASAEFAAMRLDAEVGRLHVLVNHAGSARPPGAPGGTRAGQARRAYESRVLGVIAVTDALLPLLRRADAARIVNIGGPAAAPAGATLAYGAAEAALRAVTEAYADELRGSAVSVTVTVTDGACVPGTSAIPDIELTIP</sequence>
<proteinExistence type="inferred from homology"/>
<dbReference type="InterPro" id="IPR002347">
    <property type="entry name" value="SDR_fam"/>
</dbReference>
<dbReference type="PRINTS" id="PR00081">
    <property type="entry name" value="GDHRDH"/>
</dbReference>
<evidence type="ECO:0000256" key="2">
    <source>
        <dbReference type="ARBA" id="ARBA00022857"/>
    </source>
</evidence>
<dbReference type="PANTHER" id="PTHR43963">
    <property type="entry name" value="CARBONYL REDUCTASE 1-RELATED"/>
    <property type="match status" value="1"/>
</dbReference>
<evidence type="ECO:0000313" key="5">
    <source>
        <dbReference type="EMBL" id="WUO51285.1"/>
    </source>
</evidence>
<evidence type="ECO:0000256" key="1">
    <source>
        <dbReference type="ARBA" id="ARBA00006484"/>
    </source>
</evidence>
<dbReference type="Pfam" id="PF00106">
    <property type="entry name" value="adh_short"/>
    <property type="match status" value="1"/>
</dbReference>
<keyword evidence="6" id="KW-1185">Reference proteome</keyword>
<protein>
    <submittedName>
        <fullName evidence="5">SDR family NAD(P)-dependent oxidoreductase</fullName>
    </submittedName>
</protein>
<dbReference type="Proteomes" id="UP001432075">
    <property type="component" value="Plasmid unnamed1"/>
</dbReference>
<evidence type="ECO:0000313" key="6">
    <source>
        <dbReference type="Proteomes" id="UP001432075"/>
    </source>
</evidence>
<organism evidence="5 6">
    <name type="scientific">Streptomyces goshikiensis</name>
    <dbReference type="NCBI Taxonomy" id="1942"/>
    <lineage>
        <taxon>Bacteria</taxon>
        <taxon>Bacillati</taxon>
        <taxon>Actinomycetota</taxon>
        <taxon>Actinomycetes</taxon>
        <taxon>Kitasatosporales</taxon>
        <taxon>Streptomycetaceae</taxon>
        <taxon>Streptomyces</taxon>
    </lineage>
</organism>
<keyword evidence="5" id="KW-0614">Plasmid</keyword>
<dbReference type="SUPFAM" id="SSF51735">
    <property type="entry name" value="NAD(P)-binding Rossmann-fold domains"/>
    <property type="match status" value="1"/>
</dbReference>
<reference evidence="5" key="1">
    <citation type="submission" date="2022-10" db="EMBL/GenBank/DDBJ databases">
        <title>The complete genomes of actinobacterial strains from the NBC collection.</title>
        <authorList>
            <person name="Joergensen T.S."/>
            <person name="Alvarez Arevalo M."/>
            <person name="Sterndorff E.B."/>
            <person name="Faurdal D."/>
            <person name="Vuksanovic O."/>
            <person name="Mourched A.-S."/>
            <person name="Charusanti P."/>
            <person name="Shaw S."/>
            <person name="Blin K."/>
            <person name="Weber T."/>
        </authorList>
    </citation>
    <scope>NUCLEOTIDE SEQUENCE</scope>
    <source>
        <strain evidence="5">NBC_00283</strain>
        <plasmid evidence="5">unnamed1</plasmid>
    </source>
</reference>
<evidence type="ECO:0000256" key="3">
    <source>
        <dbReference type="ARBA" id="ARBA00023002"/>
    </source>
</evidence>